<keyword evidence="3" id="KW-0732">Signal</keyword>
<evidence type="ECO:0000313" key="5">
    <source>
        <dbReference type="EMBL" id="BAU88637.1"/>
    </source>
</evidence>
<feature type="chain" id="PRO_5007902296" evidence="3">
    <location>
        <begin position="25"/>
        <end position="291"/>
    </location>
</feature>
<dbReference type="EMBL" id="AP014809">
    <property type="protein sequence ID" value="BAU88637.1"/>
    <property type="molecule type" value="Genomic_DNA"/>
</dbReference>
<evidence type="ECO:0000256" key="2">
    <source>
        <dbReference type="ARBA" id="ARBA00009387"/>
    </source>
</evidence>
<feature type="signal peptide" evidence="3">
    <location>
        <begin position="1"/>
        <end position="24"/>
    </location>
</feature>
<dbReference type="RefSeq" id="WP_096482779.1">
    <property type="nucleotide sequence ID" value="NZ_AP014809.1"/>
</dbReference>
<dbReference type="InterPro" id="IPR023346">
    <property type="entry name" value="Lysozyme-like_dom_sf"/>
</dbReference>
<protein>
    <submittedName>
        <fullName evidence="5">Lytic transglycosylase</fullName>
    </submittedName>
</protein>
<comment type="similarity">
    <text evidence="1">Belongs to the transglycosylase Slt family.</text>
</comment>
<gene>
    <name evidence="5" type="ORF">MPPM_0032</name>
</gene>
<accession>A0A169QB49</accession>
<name>A0A169QB49_9HYPH</name>
<dbReference type="PANTHER" id="PTHR37423:SF2">
    <property type="entry name" value="MEMBRANE-BOUND LYTIC MUREIN TRANSGLYCOSYLASE C"/>
    <property type="match status" value="1"/>
</dbReference>
<dbReference type="OrthoDB" id="9801695at2"/>
<organism evidence="5 6">
    <name type="scientific">Methylorubrum populi</name>
    <dbReference type="NCBI Taxonomy" id="223967"/>
    <lineage>
        <taxon>Bacteria</taxon>
        <taxon>Pseudomonadati</taxon>
        <taxon>Pseudomonadota</taxon>
        <taxon>Alphaproteobacteria</taxon>
        <taxon>Hyphomicrobiales</taxon>
        <taxon>Methylobacteriaceae</taxon>
        <taxon>Methylorubrum</taxon>
    </lineage>
</organism>
<proteinExistence type="inferred from homology"/>
<dbReference type="Proteomes" id="UP000218288">
    <property type="component" value="Chromosome"/>
</dbReference>
<dbReference type="CDD" id="cd00254">
    <property type="entry name" value="LT-like"/>
    <property type="match status" value="1"/>
</dbReference>
<evidence type="ECO:0000313" key="6">
    <source>
        <dbReference type="Proteomes" id="UP000218288"/>
    </source>
</evidence>
<dbReference type="AlphaFoldDB" id="A0A169QB49"/>
<dbReference type="Pfam" id="PF01464">
    <property type="entry name" value="SLT"/>
    <property type="match status" value="1"/>
</dbReference>
<dbReference type="InterPro" id="IPR008258">
    <property type="entry name" value="Transglycosylase_SLT_dom_1"/>
</dbReference>
<evidence type="ECO:0000259" key="4">
    <source>
        <dbReference type="Pfam" id="PF01464"/>
    </source>
</evidence>
<dbReference type="SUPFAM" id="SSF53955">
    <property type="entry name" value="Lysozyme-like"/>
    <property type="match status" value="1"/>
</dbReference>
<reference evidence="5 6" key="1">
    <citation type="journal article" date="2016" name="Genome Announc.">
        <title>Complete Genome Sequence of Methylobacterium populi P-1M, Isolated from Pink-Pigmented Household Biofilm.</title>
        <authorList>
            <person name="Morohoshi T."/>
            <person name="Ikeda T."/>
        </authorList>
    </citation>
    <scope>NUCLEOTIDE SEQUENCE [LARGE SCALE GENOMIC DNA]</scope>
    <source>
        <strain evidence="5 6">P-1M</strain>
    </source>
</reference>
<comment type="similarity">
    <text evidence="2">Belongs to the virb1 family.</text>
</comment>
<dbReference type="PANTHER" id="PTHR37423">
    <property type="entry name" value="SOLUBLE LYTIC MUREIN TRANSGLYCOSYLASE-RELATED"/>
    <property type="match status" value="1"/>
</dbReference>
<feature type="domain" description="Transglycosylase SLT" evidence="4">
    <location>
        <begin position="71"/>
        <end position="168"/>
    </location>
</feature>
<dbReference type="Gene3D" id="1.10.530.10">
    <property type="match status" value="1"/>
</dbReference>
<sequence>MRARLAWMVSALVAAVLFPSPSQADVRSRVAVVDLTAMAQAEAPIEPQGAAMIAIVEKIVPEFPASAISTLIAQAAASSGVPSDFLLKLLKRESGLNPMAVSPKGALGIAQFMPTTAAERGLADPFDPIQAIPKAAELLRDLRQRYGSWALAAAAYNAGPGRVDAWLLGRLSLPKETVDYVANITGADTLSSTAVYRPVGSGWPLQIASFAAPLPLFSITPEFPGVRTPDRRETSAVAKGTAKPAEGVTAPLTTAQLRAAAGGIVRSAGAASSPCAALLNPAAQCLNFSRY</sequence>
<evidence type="ECO:0000256" key="1">
    <source>
        <dbReference type="ARBA" id="ARBA00007734"/>
    </source>
</evidence>
<evidence type="ECO:0000256" key="3">
    <source>
        <dbReference type="SAM" id="SignalP"/>
    </source>
</evidence>